<reference evidence="2" key="1">
    <citation type="journal article" date="2014" name="Front. Microbiol.">
        <title>High frequency of phylogenetically diverse reductive dehalogenase-homologous genes in deep subseafloor sedimentary metagenomes.</title>
        <authorList>
            <person name="Kawai M."/>
            <person name="Futagami T."/>
            <person name="Toyoda A."/>
            <person name="Takaki Y."/>
            <person name="Nishi S."/>
            <person name="Hori S."/>
            <person name="Arai W."/>
            <person name="Tsubouchi T."/>
            <person name="Morono Y."/>
            <person name="Uchiyama I."/>
            <person name="Ito T."/>
            <person name="Fujiyama A."/>
            <person name="Inagaki F."/>
            <person name="Takami H."/>
        </authorList>
    </citation>
    <scope>NUCLEOTIDE SEQUENCE</scope>
    <source>
        <strain evidence="2">Expedition CK06-06</strain>
    </source>
</reference>
<sequence>MKVALLGLLQSGKSTILAGLSGKAIGAVGSTKIEEAIVPVPDERLDWLTEYYKPKKTTYATIDCLDLPGFNFTDEHGRTAARRLINKIRTVDMFVLVVRAFENPTVPPYRNSLNPARDLAEVQTELLLADLELVTTRIKPCFLKSPYLSAIALCDGGICGSIFSVLVCVQKIRVNQC</sequence>
<organism evidence="2">
    <name type="scientific">marine sediment metagenome</name>
    <dbReference type="NCBI Taxonomy" id="412755"/>
    <lineage>
        <taxon>unclassified sequences</taxon>
        <taxon>metagenomes</taxon>
        <taxon>ecological metagenomes</taxon>
    </lineage>
</organism>
<feature type="transmembrane region" description="Helical" evidence="1">
    <location>
        <begin position="147"/>
        <end position="169"/>
    </location>
</feature>
<protein>
    <submittedName>
        <fullName evidence="2">Uncharacterized protein</fullName>
    </submittedName>
</protein>
<dbReference type="PANTHER" id="PTHR23305:SF18">
    <property type="entry name" value="OBG-TYPE G DOMAIN-CONTAINING PROTEIN"/>
    <property type="match status" value="1"/>
</dbReference>
<keyword evidence="1" id="KW-0812">Transmembrane</keyword>
<evidence type="ECO:0000313" key="2">
    <source>
        <dbReference type="EMBL" id="GAI77805.1"/>
    </source>
</evidence>
<accession>X1SR21</accession>
<keyword evidence="1" id="KW-0472">Membrane</keyword>
<evidence type="ECO:0000256" key="1">
    <source>
        <dbReference type="SAM" id="Phobius"/>
    </source>
</evidence>
<dbReference type="SUPFAM" id="SSF52540">
    <property type="entry name" value="P-loop containing nucleoside triphosphate hydrolases"/>
    <property type="match status" value="1"/>
</dbReference>
<name>X1SR21_9ZZZZ</name>
<proteinExistence type="predicted"/>
<dbReference type="PANTHER" id="PTHR23305">
    <property type="entry name" value="OBG GTPASE FAMILY"/>
    <property type="match status" value="1"/>
</dbReference>
<dbReference type="EMBL" id="BARW01010562">
    <property type="protein sequence ID" value="GAI77805.1"/>
    <property type="molecule type" value="Genomic_DNA"/>
</dbReference>
<gene>
    <name evidence="2" type="ORF">S12H4_20748</name>
</gene>
<dbReference type="GO" id="GO:0005737">
    <property type="term" value="C:cytoplasm"/>
    <property type="evidence" value="ECO:0007669"/>
    <property type="project" value="TreeGrafter"/>
</dbReference>
<dbReference type="AlphaFoldDB" id="X1SR21"/>
<keyword evidence="1" id="KW-1133">Transmembrane helix</keyword>
<dbReference type="InterPro" id="IPR027417">
    <property type="entry name" value="P-loop_NTPase"/>
</dbReference>
<dbReference type="GO" id="GO:0016887">
    <property type="term" value="F:ATP hydrolysis activity"/>
    <property type="evidence" value="ECO:0007669"/>
    <property type="project" value="TreeGrafter"/>
</dbReference>
<dbReference type="Gene3D" id="3.40.50.300">
    <property type="entry name" value="P-loop containing nucleotide triphosphate hydrolases"/>
    <property type="match status" value="1"/>
</dbReference>
<comment type="caution">
    <text evidence="2">The sequence shown here is derived from an EMBL/GenBank/DDBJ whole genome shotgun (WGS) entry which is preliminary data.</text>
</comment>